<dbReference type="Pfam" id="PF18941">
    <property type="entry name" value="DUF5688"/>
    <property type="match status" value="1"/>
</dbReference>
<keyword evidence="2" id="KW-1185">Reference proteome</keyword>
<gene>
    <name evidence="1" type="ORF">Ami3637_03660</name>
</gene>
<reference evidence="1 2" key="1">
    <citation type="submission" date="2020-01" db="EMBL/GenBank/DDBJ databases">
        <title>Genomic analysis of Aminipila sp. CBA3637.</title>
        <authorList>
            <person name="Kim Y.B."/>
            <person name="Roh S.W."/>
        </authorList>
    </citation>
    <scope>NUCLEOTIDE SEQUENCE [LARGE SCALE GENOMIC DNA]</scope>
    <source>
        <strain evidence="1 2">CBA3637</strain>
    </source>
</reference>
<evidence type="ECO:0008006" key="3">
    <source>
        <dbReference type="Google" id="ProtNLM"/>
    </source>
</evidence>
<dbReference type="InterPro" id="IPR043743">
    <property type="entry name" value="DUF5688"/>
</dbReference>
<dbReference type="AlphaFoldDB" id="A0A6P1MCH0"/>
<dbReference type="RefSeq" id="WP_162361371.1">
    <property type="nucleotide sequence ID" value="NZ_CP047591.1"/>
</dbReference>
<proteinExistence type="predicted"/>
<organism evidence="1 2">
    <name type="scientific">Aminipila terrae</name>
    <dbReference type="NCBI Taxonomy" id="2697030"/>
    <lineage>
        <taxon>Bacteria</taxon>
        <taxon>Bacillati</taxon>
        <taxon>Bacillota</taxon>
        <taxon>Clostridia</taxon>
        <taxon>Peptostreptococcales</taxon>
        <taxon>Anaerovoracaceae</taxon>
        <taxon>Aminipila</taxon>
    </lineage>
</organism>
<evidence type="ECO:0000313" key="1">
    <source>
        <dbReference type="EMBL" id="QHI71597.1"/>
    </source>
</evidence>
<dbReference type="KEGG" id="amic:Ami3637_03660"/>
<accession>A0A6P1MCH0</accession>
<evidence type="ECO:0000313" key="2">
    <source>
        <dbReference type="Proteomes" id="UP000463883"/>
    </source>
</evidence>
<dbReference type="EMBL" id="CP047591">
    <property type="protein sequence ID" value="QHI71597.1"/>
    <property type="molecule type" value="Genomic_DNA"/>
</dbReference>
<sequence>MILINTEENRELVKKSPHKDFLDLSIIYRCMVSSEDNQLGTILVDYDFMKLLKINEEELYETARQNTKKLLPIKVKKLDDIVSEMLEQGIKEESDLYVISNDIGMNGAVCITYEEELYSLSQKLDSDLYILPSSIHEVIVLPSRPEDKLWLKELVRNVNEEQVSKEERLSYNIYYYERKNRKILIA</sequence>
<protein>
    <recommendedName>
        <fullName evidence="3">DUF1444 family protein</fullName>
    </recommendedName>
</protein>
<name>A0A6P1MCH0_9FIRM</name>
<dbReference type="Proteomes" id="UP000463883">
    <property type="component" value="Chromosome"/>
</dbReference>